<dbReference type="GO" id="GO:0003924">
    <property type="term" value="F:GTPase activity"/>
    <property type="evidence" value="ECO:0007669"/>
    <property type="project" value="InterPro"/>
</dbReference>
<proteinExistence type="predicted"/>
<protein>
    <submittedName>
        <fullName evidence="3">Ribosome small subunit-dependent GTPase A</fullName>
    </submittedName>
</protein>
<dbReference type="InterPro" id="IPR010914">
    <property type="entry name" value="RsgA_GTPase_dom"/>
</dbReference>
<dbReference type="GO" id="GO:0005525">
    <property type="term" value="F:GTP binding"/>
    <property type="evidence" value="ECO:0007669"/>
    <property type="project" value="InterPro"/>
</dbReference>
<feature type="compositionally biased region" description="Basic and acidic residues" evidence="1">
    <location>
        <begin position="79"/>
        <end position="97"/>
    </location>
</feature>
<feature type="region of interest" description="Disordered" evidence="1">
    <location>
        <begin position="1"/>
        <end position="45"/>
    </location>
</feature>
<feature type="compositionally biased region" description="Basic and acidic residues" evidence="1">
    <location>
        <begin position="30"/>
        <end position="45"/>
    </location>
</feature>
<dbReference type="PANTHER" id="PTHR32120">
    <property type="entry name" value="SMALL RIBOSOMAL SUBUNIT BIOGENESIS GTPASE RSGA"/>
    <property type="match status" value="1"/>
</dbReference>
<sequence length="413" mass="43087">MSRKFSAATQRDWSETDVRVRPNKKGSRPRTKETPAHREAQWGRVVTVDRGRYTVQLSPATGGAAGRDATSGPGVSPAQRDDSAKRDHSANRHHAEQAHTVTAVRATALRRRAIVPGDIVGLVGDTSGAEGSLARMVRLQDRETLLRRSAEDTDDSERVIVANADQLLIVVAAAEPEPRTGFIDRALVAAFEAGIEPLLLITKADLAADAADPAGLVRHYAELDLSIVISARAAEHRGLEPAAVVELHELLYGHITALIGHSGVGKSTMVNELTGAMRATSGVNAVTGRGRHTSSSAVAIQLGSSPAGTAALPSAGDCQDSWIIDTPGVRTFGLAHVAPDDVLAAFGDLVEGSADCEPGCAHESPRGGCALDAWVEQGHAGPHGPARLASLRGLLASLLGSEEGPSGKRLGDV</sequence>
<comment type="caution">
    <text evidence="3">The sequence shown here is derived from an EMBL/GenBank/DDBJ whole genome shotgun (WGS) entry which is preliminary data.</text>
</comment>
<dbReference type="SUPFAM" id="SSF52540">
    <property type="entry name" value="P-loop containing nucleoside triphosphate hydrolases"/>
    <property type="match status" value="1"/>
</dbReference>
<feature type="region of interest" description="Disordered" evidence="1">
    <location>
        <begin position="57"/>
        <end position="99"/>
    </location>
</feature>
<feature type="domain" description="EngC GTPase" evidence="2">
    <location>
        <begin position="162"/>
        <end position="330"/>
    </location>
</feature>
<evidence type="ECO:0000313" key="4">
    <source>
        <dbReference type="Proteomes" id="UP000824151"/>
    </source>
</evidence>
<dbReference type="EMBL" id="DXGD01000008">
    <property type="protein sequence ID" value="HIW98545.1"/>
    <property type="molecule type" value="Genomic_DNA"/>
</dbReference>
<organism evidence="3 4">
    <name type="scientific">Candidatus Nesterenkonia stercoripullorum</name>
    <dbReference type="NCBI Taxonomy" id="2838701"/>
    <lineage>
        <taxon>Bacteria</taxon>
        <taxon>Bacillati</taxon>
        <taxon>Actinomycetota</taxon>
        <taxon>Actinomycetes</taxon>
        <taxon>Micrococcales</taxon>
        <taxon>Micrococcaceae</taxon>
        <taxon>Nesterenkonia</taxon>
    </lineage>
</organism>
<dbReference type="NCBIfam" id="TIGR00157">
    <property type="entry name" value="ribosome small subunit-dependent GTPase A"/>
    <property type="match status" value="1"/>
</dbReference>
<dbReference type="InterPro" id="IPR027417">
    <property type="entry name" value="P-loop_NTPase"/>
</dbReference>
<dbReference type="PROSITE" id="PS50936">
    <property type="entry name" value="ENGC_GTPASE"/>
    <property type="match status" value="1"/>
</dbReference>
<dbReference type="InterPro" id="IPR004881">
    <property type="entry name" value="Ribosome_biogen_GTPase_RsgA"/>
</dbReference>
<dbReference type="Gene3D" id="3.40.50.300">
    <property type="entry name" value="P-loop containing nucleotide triphosphate hydrolases"/>
    <property type="match status" value="1"/>
</dbReference>
<reference evidence="3" key="2">
    <citation type="submission" date="2021-04" db="EMBL/GenBank/DDBJ databases">
        <authorList>
            <person name="Gilroy R."/>
        </authorList>
    </citation>
    <scope>NUCLEOTIDE SEQUENCE</scope>
    <source>
        <strain evidence="3">ChiHejej3B27-3195</strain>
    </source>
</reference>
<evidence type="ECO:0000256" key="1">
    <source>
        <dbReference type="SAM" id="MobiDB-lite"/>
    </source>
</evidence>
<dbReference type="Proteomes" id="UP000824151">
    <property type="component" value="Unassembled WGS sequence"/>
</dbReference>
<name>A0A9D1US65_9MICC</name>
<gene>
    <name evidence="3" type="primary">rsgA</name>
    <name evidence="3" type="ORF">H9871_00210</name>
</gene>
<dbReference type="PANTHER" id="PTHR32120:SF11">
    <property type="entry name" value="SMALL RIBOSOMAL SUBUNIT BIOGENESIS GTPASE RSGA 1, MITOCHONDRIAL-RELATED"/>
    <property type="match status" value="1"/>
</dbReference>
<evidence type="ECO:0000259" key="2">
    <source>
        <dbReference type="PROSITE" id="PS50936"/>
    </source>
</evidence>
<reference evidence="3" key="1">
    <citation type="journal article" date="2021" name="PeerJ">
        <title>Extensive microbial diversity within the chicken gut microbiome revealed by metagenomics and culture.</title>
        <authorList>
            <person name="Gilroy R."/>
            <person name="Ravi A."/>
            <person name="Getino M."/>
            <person name="Pursley I."/>
            <person name="Horton D.L."/>
            <person name="Alikhan N.F."/>
            <person name="Baker D."/>
            <person name="Gharbi K."/>
            <person name="Hall N."/>
            <person name="Watson M."/>
            <person name="Adriaenssens E.M."/>
            <person name="Foster-Nyarko E."/>
            <person name="Jarju S."/>
            <person name="Secka A."/>
            <person name="Antonio M."/>
            <person name="Oren A."/>
            <person name="Chaudhuri R.R."/>
            <person name="La Ragione R."/>
            <person name="Hildebrand F."/>
            <person name="Pallen M.J."/>
        </authorList>
    </citation>
    <scope>NUCLEOTIDE SEQUENCE</scope>
    <source>
        <strain evidence="3">ChiHejej3B27-3195</strain>
    </source>
</reference>
<dbReference type="CDD" id="cd01854">
    <property type="entry name" value="YjeQ_EngC"/>
    <property type="match status" value="1"/>
</dbReference>
<evidence type="ECO:0000313" key="3">
    <source>
        <dbReference type="EMBL" id="HIW98545.1"/>
    </source>
</evidence>
<accession>A0A9D1US65</accession>
<dbReference type="Pfam" id="PF03193">
    <property type="entry name" value="RsgA_GTPase"/>
    <property type="match status" value="1"/>
</dbReference>
<dbReference type="AlphaFoldDB" id="A0A9D1US65"/>